<evidence type="ECO:0000313" key="2">
    <source>
        <dbReference type="EMBL" id="KAF8484021.1"/>
    </source>
</evidence>
<feature type="domain" description="F-box" evidence="1">
    <location>
        <begin position="23"/>
        <end position="67"/>
    </location>
</feature>
<dbReference type="Proteomes" id="UP000759537">
    <property type="component" value="Unassembled WGS sequence"/>
</dbReference>
<dbReference type="InterPro" id="IPR001810">
    <property type="entry name" value="F-box_dom"/>
</dbReference>
<dbReference type="Pfam" id="PF12937">
    <property type="entry name" value="F-box-like"/>
    <property type="match status" value="1"/>
</dbReference>
<accession>A0A9P5N1T5</accession>
<dbReference type="AlphaFoldDB" id="A0A9P5N1T5"/>
<sequence>MEATDEQHQGTCQVIERSQNLTINHLPDELLLEIFDSYRRQCMLDLHLGYVWYNLAHVCRNWRAVVFGSVSRLDLGITVRPEKPDDIKTILSEMTDSALWRMRVVLRHHYDRVRKISFSGSIAWYDKFFEATNHPFPMLESLDLRVGDGEVKLPDTFLRGPDRSDLHLRRLSMMSGGISLASTSGFLLSATALTDLFLRVDTAYSPSAATSLFTCLQGMPFLRHLDLSMSSSPLDSQLQRPSTPKHIVPLSKLTRFHYVGPVLFLDALVAGLLAPSLRDVGINVWIVHISGHSLEPEGTSLLSSALSARLVTAEELRITFDEIAANLWLEGTLWRKYLQQFFQFPRIKALRIEGGNNYRIARILFQDYKEPDDALAFLPALEEIELFRDPLVTHESQREPELAAFRPFISARQQAGRPVNVCFGPC</sequence>
<evidence type="ECO:0000313" key="3">
    <source>
        <dbReference type="Proteomes" id="UP000759537"/>
    </source>
</evidence>
<gene>
    <name evidence="2" type="ORF">DFH94DRAFT_843503</name>
</gene>
<evidence type="ECO:0000259" key="1">
    <source>
        <dbReference type="Pfam" id="PF12937"/>
    </source>
</evidence>
<protein>
    <recommendedName>
        <fullName evidence="1">F-box domain-containing protein</fullName>
    </recommendedName>
</protein>
<comment type="caution">
    <text evidence="2">The sequence shown here is derived from an EMBL/GenBank/DDBJ whole genome shotgun (WGS) entry which is preliminary data.</text>
</comment>
<dbReference type="InterPro" id="IPR032675">
    <property type="entry name" value="LRR_dom_sf"/>
</dbReference>
<keyword evidence="3" id="KW-1185">Reference proteome</keyword>
<proteinExistence type="predicted"/>
<organism evidence="2 3">
    <name type="scientific">Russula ochroleuca</name>
    <dbReference type="NCBI Taxonomy" id="152965"/>
    <lineage>
        <taxon>Eukaryota</taxon>
        <taxon>Fungi</taxon>
        <taxon>Dikarya</taxon>
        <taxon>Basidiomycota</taxon>
        <taxon>Agaricomycotina</taxon>
        <taxon>Agaricomycetes</taxon>
        <taxon>Russulales</taxon>
        <taxon>Russulaceae</taxon>
        <taxon>Russula</taxon>
    </lineage>
</organism>
<dbReference type="OrthoDB" id="3219396at2759"/>
<dbReference type="Gene3D" id="3.80.10.10">
    <property type="entry name" value="Ribonuclease Inhibitor"/>
    <property type="match status" value="1"/>
</dbReference>
<reference evidence="2" key="1">
    <citation type="submission" date="2019-10" db="EMBL/GenBank/DDBJ databases">
        <authorList>
            <consortium name="DOE Joint Genome Institute"/>
            <person name="Kuo A."/>
            <person name="Miyauchi S."/>
            <person name="Kiss E."/>
            <person name="Drula E."/>
            <person name="Kohler A."/>
            <person name="Sanchez-Garcia M."/>
            <person name="Andreopoulos B."/>
            <person name="Barry K.W."/>
            <person name="Bonito G."/>
            <person name="Buee M."/>
            <person name="Carver A."/>
            <person name="Chen C."/>
            <person name="Cichocki N."/>
            <person name="Clum A."/>
            <person name="Culley D."/>
            <person name="Crous P.W."/>
            <person name="Fauchery L."/>
            <person name="Girlanda M."/>
            <person name="Hayes R."/>
            <person name="Keri Z."/>
            <person name="LaButti K."/>
            <person name="Lipzen A."/>
            <person name="Lombard V."/>
            <person name="Magnuson J."/>
            <person name="Maillard F."/>
            <person name="Morin E."/>
            <person name="Murat C."/>
            <person name="Nolan M."/>
            <person name="Ohm R."/>
            <person name="Pangilinan J."/>
            <person name="Pereira M."/>
            <person name="Perotto S."/>
            <person name="Peter M."/>
            <person name="Riley R."/>
            <person name="Sitrit Y."/>
            <person name="Stielow B."/>
            <person name="Szollosi G."/>
            <person name="Zifcakova L."/>
            <person name="Stursova M."/>
            <person name="Spatafora J.W."/>
            <person name="Tedersoo L."/>
            <person name="Vaario L.-M."/>
            <person name="Yamada A."/>
            <person name="Yan M."/>
            <person name="Wang P."/>
            <person name="Xu J."/>
            <person name="Bruns T."/>
            <person name="Baldrian P."/>
            <person name="Vilgalys R."/>
            <person name="Henrissat B."/>
            <person name="Grigoriev I.V."/>
            <person name="Hibbett D."/>
            <person name="Nagy L.G."/>
            <person name="Martin F.M."/>
        </authorList>
    </citation>
    <scope>NUCLEOTIDE SEQUENCE</scope>
    <source>
        <strain evidence="2">Prilba</strain>
    </source>
</reference>
<reference evidence="2" key="2">
    <citation type="journal article" date="2020" name="Nat. Commun.">
        <title>Large-scale genome sequencing of mycorrhizal fungi provides insights into the early evolution of symbiotic traits.</title>
        <authorList>
            <person name="Miyauchi S."/>
            <person name="Kiss E."/>
            <person name="Kuo A."/>
            <person name="Drula E."/>
            <person name="Kohler A."/>
            <person name="Sanchez-Garcia M."/>
            <person name="Morin E."/>
            <person name="Andreopoulos B."/>
            <person name="Barry K.W."/>
            <person name="Bonito G."/>
            <person name="Buee M."/>
            <person name="Carver A."/>
            <person name="Chen C."/>
            <person name="Cichocki N."/>
            <person name="Clum A."/>
            <person name="Culley D."/>
            <person name="Crous P.W."/>
            <person name="Fauchery L."/>
            <person name="Girlanda M."/>
            <person name="Hayes R.D."/>
            <person name="Keri Z."/>
            <person name="LaButti K."/>
            <person name="Lipzen A."/>
            <person name="Lombard V."/>
            <person name="Magnuson J."/>
            <person name="Maillard F."/>
            <person name="Murat C."/>
            <person name="Nolan M."/>
            <person name="Ohm R.A."/>
            <person name="Pangilinan J."/>
            <person name="Pereira M.F."/>
            <person name="Perotto S."/>
            <person name="Peter M."/>
            <person name="Pfister S."/>
            <person name="Riley R."/>
            <person name="Sitrit Y."/>
            <person name="Stielow J.B."/>
            <person name="Szollosi G."/>
            <person name="Zifcakova L."/>
            <person name="Stursova M."/>
            <person name="Spatafora J.W."/>
            <person name="Tedersoo L."/>
            <person name="Vaario L.M."/>
            <person name="Yamada A."/>
            <person name="Yan M."/>
            <person name="Wang P."/>
            <person name="Xu J."/>
            <person name="Bruns T."/>
            <person name="Baldrian P."/>
            <person name="Vilgalys R."/>
            <person name="Dunand C."/>
            <person name="Henrissat B."/>
            <person name="Grigoriev I.V."/>
            <person name="Hibbett D."/>
            <person name="Nagy L.G."/>
            <person name="Martin F.M."/>
        </authorList>
    </citation>
    <scope>NUCLEOTIDE SEQUENCE</scope>
    <source>
        <strain evidence="2">Prilba</strain>
    </source>
</reference>
<dbReference type="SUPFAM" id="SSF52047">
    <property type="entry name" value="RNI-like"/>
    <property type="match status" value="1"/>
</dbReference>
<name>A0A9P5N1T5_9AGAM</name>
<dbReference type="EMBL" id="WHVB01000004">
    <property type="protein sequence ID" value="KAF8484021.1"/>
    <property type="molecule type" value="Genomic_DNA"/>
</dbReference>